<dbReference type="PIRSF" id="PIRSF020419">
    <property type="entry name" value="Fe_uptake_reg_CjrA_prd"/>
    <property type="match status" value="1"/>
</dbReference>
<dbReference type="AlphaFoldDB" id="A0A0N0IA65"/>
<reference evidence="3 4" key="1">
    <citation type="submission" date="2015-07" db="EMBL/GenBank/DDBJ databases">
        <title>ATOL: Assembling a taxonomically balanced genome-scale reconstruction of the evolutionary history of the Enterobacteriaceae.</title>
        <authorList>
            <person name="Plunkett G.III."/>
            <person name="Neeno-Eckwall E.C."/>
            <person name="Glasner J.D."/>
            <person name="Perna N.T."/>
        </authorList>
    </citation>
    <scope>NUCLEOTIDE SEQUENCE [LARGE SCALE GENOMIC DNA]</scope>
    <source>
        <strain evidence="3 4">ATCC 35017</strain>
    </source>
</reference>
<dbReference type="SUPFAM" id="SSF159501">
    <property type="entry name" value="EreA/ChaN-like"/>
    <property type="match status" value="1"/>
</dbReference>
<evidence type="ECO:0000259" key="2">
    <source>
        <dbReference type="Pfam" id="PF04187"/>
    </source>
</evidence>
<organism evidence="3 4">
    <name type="scientific">Moellerella wisconsensis ATCC 35017</name>
    <dbReference type="NCBI Taxonomy" id="1354267"/>
    <lineage>
        <taxon>Bacteria</taxon>
        <taxon>Pseudomonadati</taxon>
        <taxon>Pseudomonadota</taxon>
        <taxon>Gammaproteobacteria</taxon>
        <taxon>Enterobacterales</taxon>
        <taxon>Morganellaceae</taxon>
        <taxon>Moellerella</taxon>
    </lineage>
</organism>
<evidence type="ECO:0000256" key="1">
    <source>
        <dbReference type="SAM" id="SignalP"/>
    </source>
</evidence>
<dbReference type="Proteomes" id="UP000053226">
    <property type="component" value="Unassembled WGS sequence"/>
</dbReference>
<dbReference type="Gene3D" id="3.40.50.11550">
    <property type="match status" value="1"/>
</dbReference>
<dbReference type="PROSITE" id="PS51257">
    <property type="entry name" value="PROKAR_LIPOPROTEIN"/>
    <property type="match status" value="1"/>
</dbReference>
<protein>
    <submittedName>
        <fullName evidence="3">Putative lipoprotein</fullName>
    </submittedName>
</protein>
<comment type="caution">
    <text evidence="3">The sequence shown here is derived from an EMBL/GenBank/DDBJ whole genome shotgun (WGS) entry which is preliminary data.</text>
</comment>
<keyword evidence="1" id="KW-0732">Signal</keyword>
<dbReference type="RefSeq" id="WP_053908219.1">
    <property type="nucleotide sequence ID" value="NZ_CAWMUS010000018.1"/>
</dbReference>
<evidence type="ECO:0000313" key="4">
    <source>
        <dbReference type="Proteomes" id="UP000053226"/>
    </source>
</evidence>
<proteinExistence type="predicted"/>
<name>A0A0N0IA65_9GAMM</name>
<gene>
    <name evidence="3" type="ORF">M992_1815</name>
</gene>
<accession>A0A0N0IA65</accession>
<sequence length="295" mass="33335">MKSKLIKFNKLILSVSLFLLAGCVQSLNQPSDKPSIDPLAAELITHGNIIDLHTGKAITPAQLVQRLSDSSLVIVGEKHDNRYHHQIERWLIQQVAQQRPQGAVLLEMLVPAQQPKVDQVKQWLRSKPYVRDETLQHALAWQQGWPWEHYGEFTKTLLYASYPLLAANLDRQEITQLYDNPIQLAGTYSTQPTVREMINQMIDSSHGGQLTAEQINKMTTIQQMRDRRMAQQLLAAPRPAWLFAGGYHATRVVGVPLHVQDLASSAEMSVLILSEQGSEINNMHADYVWYTPSSS</sequence>
<dbReference type="OrthoDB" id="9795827at2"/>
<dbReference type="InterPro" id="IPR007314">
    <property type="entry name" value="Cofac_haem-bd_dom"/>
</dbReference>
<keyword evidence="3" id="KW-0449">Lipoprotein</keyword>
<feature type="signal peptide" evidence="1">
    <location>
        <begin position="1"/>
        <end position="21"/>
    </location>
</feature>
<dbReference type="Gene3D" id="1.10.8.760">
    <property type="entry name" value="Haem-binding uptake, Tiki superfamily, ChaN, domain 2"/>
    <property type="match status" value="1"/>
</dbReference>
<evidence type="ECO:0000313" key="3">
    <source>
        <dbReference type="EMBL" id="KPD02660.1"/>
    </source>
</evidence>
<dbReference type="InterPro" id="IPR016773">
    <property type="entry name" value="Fe3_uptake_reg_CjrA_prd"/>
</dbReference>
<feature type="domain" description="Haem-binding uptake Tiki superfamily ChaN" evidence="2">
    <location>
        <begin position="63"/>
        <end position="259"/>
    </location>
</feature>
<dbReference type="CDD" id="cd14727">
    <property type="entry name" value="ChanN-like"/>
    <property type="match status" value="1"/>
</dbReference>
<feature type="chain" id="PRO_5005851113" evidence="1">
    <location>
        <begin position="22"/>
        <end position="295"/>
    </location>
</feature>
<dbReference type="Pfam" id="PF04187">
    <property type="entry name" value="Cofac_haem_bdg"/>
    <property type="match status" value="1"/>
</dbReference>
<dbReference type="EMBL" id="LGAA01000018">
    <property type="protein sequence ID" value="KPD02660.1"/>
    <property type="molecule type" value="Genomic_DNA"/>
</dbReference>
<keyword evidence="4" id="KW-1185">Reference proteome</keyword>